<feature type="compositionally biased region" description="Basic and acidic residues" evidence="1">
    <location>
        <begin position="246"/>
        <end position="272"/>
    </location>
</feature>
<dbReference type="EMBL" id="BFEA01000055">
    <property type="protein sequence ID" value="GBG64832.1"/>
    <property type="molecule type" value="Genomic_DNA"/>
</dbReference>
<sequence>MSNRRTPTQPDLRDEPACRAPVRPGPTVENIIRGASNMRAHSDGGDDDADGGDDANEGFREDGEAGDDVDDIHIWPLGKTAGRGKGHNRGAVRGRSIGRGDRGGVSDDDRKSATYWSTDDQLLLVRCKREQEMHLPGLGHNYGRMRTKEWKRDDIAKRMVNVGRPKDVDDCMKKWDNLFQNYKEDTEVSECQRRADFFRLSNEERKEYNFKSGWTGCSDGGAAGDLAQTRQVGGDVEHVAVTPRGTGEEGRKGEEPARASKQARAEKKKTAEDGEPLVNRVRKGGMEKTLVDRAKLWVDDKSFRTLGEGRRLYNIVNDTHEYLVAIASGLPLPKVPRSVAMPRSNVTMMRVTDAGQLQGALRRASKCQNVAMRVLHGWVFKSGCRERGYTLAFQYVPESMATEIARAMWHGEEWSNEVTCCLCAHVGAGDGPAAVVRRCPH</sequence>
<organism evidence="2 3">
    <name type="scientific">Chara braunii</name>
    <name type="common">Braun's stonewort</name>
    <dbReference type="NCBI Taxonomy" id="69332"/>
    <lineage>
        <taxon>Eukaryota</taxon>
        <taxon>Viridiplantae</taxon>
        <taxon>Streptophyta</taxon>
        <taxon>Charophyceae</taxon>
        <taxon>Charales</taxon>
        <taxon>Characeae</taxon>
        <taxon>Chara</taxon>
    </lineage>
</organism>
<feature type="compositionally biased region" description="Basic and acidic residues" evidence="1">
    <location>
        <begin position="98"/>
        <end position="112"/>
    </location>
</feature>
<evidence type="ECO:0000313" key="2">
    <source>
        <dbReference type="EMBL" id="GBG64832.1"/>
    </source>
</evidence>
<dbReference type="AlphaFoldDB" id="A0A388K443"/>
<dbReference type="Proteomes" id="UP000265515">
    <property type="component" value="Unassembled WGS sequence"/>
</dbReference>
<accession>A0A388K443</accession>
<gene>
    <name evidence="2" type="ORF">CBR_g48300</name>
</gene>
<reference evidence="2 3" key="1">
    <citation type="journal article" date="2018" name="Cell">
        <title>The Chara Genome: Secondary Complexity and Implications for Plant Terrestrialization.</title>
        <authorList>
            <person name="Nishiyama T."/>
            <person name="Sakayama H."/>
            <person name="Vries J.D."/>
            <person name="Buschmann H."/>
            <person name="Saint-Marcoux D."/>
            <person name="Ullrich K.K."/>
            <person name="Haas F.B."/>
            <person name="Vanderstraeten L."/>
            <person name="Becker D."/>
            <person name="Lang D."/>
            <person name="Vosolsobe S."/>
            <person name="Rombauts S."/>
            <person name="Wilhelmsson P.K.I."/>
            <person name="Janitza P."/>
            <person name="Kern R."/>
            <person name="Heyl A."/>
            <person name="Rumpler F."/>
            <person name="Villalobos L.I.A.C."/>
            <person name="Clay J.M."/>
            <person name="Skokan R."/>
            <person name="Toyoda A."/>
            <person name="Suzuki Y."/>
            <person name="Kagoshima H."/>
            <person name="Schijlen E."/>
            <person name="Tajeshwar N."/>
            <person name="Catarino B."/>
            <person name="Hetherington A.J."/>
            <person name="Saltykova A."/>
            <person name="Bonnot C."/>
            <person name="Breuninger H."/>
            <person name="Symeonidi A."/>
            <person name="Radhakrishnan G.V."/>
            <person name="Van Nieuwerburgh F."/>
            <person name="Deforce D."/>
            <person name="Chang C."/>
            <person name="Karol K.G."/>
            <person name="Hedrich R."/>
            <person name="Ulvskov P."/>
            <person name="Glockner G."/>
            <person name="Delwiche C.F."/>
            <person name="Petrasek J."/>
            <person name="Van de Peer Y."/>
            <person name="Friml J."/>
            <person name="Beilby M."/>
            <person name="Dolan L."/>
            <person name="Kohara Y."/>
            <person name="Sugano S."/>
            <person name="Fujiyama A."/>
            <person name="Delaux P.-M."/>
            <person name="Quint M."/>
            <person name="TheiBen G."/>
            <person name="Hagemann M."/>
            <person name="Harholt J."/>
            <person name="Dunand C."/>
            <person name="Zachgo S."/>
            <person name="Langdale J."/>
            <person name="Maumus F."/>
            <person name="Straeten D.V.D."/>
            <person name="Gould S.B."/>
            <person name="Rensing S.A."/>
        </authorList>
    </citation>
    <scope>NUCLEOTIDE SEQUENCE [LARGE SCALE GENOMIC DNA]</scope>
    <source>
        <strain evidence="2 3">S276</strain>
    </source>
</reference>
<feature type="region of interest" description="Disordered" evidence="1">
    <location>
        <begin position="242"/>
        <end position="275"/>
    </location>
</feature>
<dbReference type="Gramene" id="GBG64832">
    <property type="protein sequence ID" value="GBG64832"/>
    <property type="gene ID" value="CBR_g48300"/>
</dbReference>
<evidence type="ECO:0000313" key="3">
    <source>
        <dbReference type="Proteomes" id="UP000265515"/>
    </source>
</evidence>
<evidence type="ECO:0008006" key="4">
    <source>
        <dbReference type="Google" id="ProtNLM"/>
    </source>
</evidence>
<dbReference type="Gene3D" id="1.10.10.60">
    <property type="entry name" value="Homeodomain-like"/>
    <property type="match status" value="1"/>
</dbReference>
<proteinExistence type="predicted"/>
<feature type="region of interest" description="Disordered" evidence="1">
    <location>
        <begin position="1"/>
        <end position="112"/>
    </location>
</feature>
<comment type="caution">
    <text evidence="2">The sequence shown here is derived from an EMBL/GenBank/DDBJ whole genome shotgun (WGS) entry which is preliminary data.</text>
</comment>
<feature type="compositionally biased region" description="Acidic residues" evidence="1">
    <location>
        <begin position="45"/>
        <end position="56"/>
    </location>
</feature>
<feature type="compositionally biased region" description="Basic residues" evidence="1">
    <location>
        <begin position="82"/>
        <end position="92"/>
    </location>
</feature>
<keyword evidence="3" id="KW-1185">Reference proteome</keyword>
<protein>
    <recommendedName>
        <fullName evidence="4">Myb-like domain-containing protein</fullName>
    </recommendedName>
</protein>
<dbReference type="OrthoDB" id="8933168at2759"/>
<name>A0A388K443_CHABU</name>
<evidence type="ECO:0000256" key="1">
    <source>
        <dbReference type="SAM" id="MobiDB-lite"/>
    </source>
</evidence>